<dbReference type="Pfam" id="PF00083">
    <property type="entry name" value="Sugar_tr"/>
    <property type="match status" value="1"/>
</dbReference>
<keyword evidence="4 6" id="KW-0472">Membrane</keyword>
<keyword evidence="3 6" id="KW-1133">Transmembrane helix</keyword>
<dbReference type="PROSITE" id="PS50850">
    <property type="entry name" value="MFS"/>
    <property type="match status" value="1"/>
</dbReference>
<feature type="transmembrane region" description="Helical" evidence="6">
    <location>
        <begin position="434"/>
        <end position="455"/>
    </location>
</feature>
<dbReference type="PANTHER" id="PTHR23508:SF10">
    <property type="entry name" value="CARBOXYLIC ACID TRANSPORTER PROTEIN HOMOLOG"/>
    <property type="match status" value="1"/>
</dbReference>
<dbReference type="EMBL" id="NHRY01000064">
    <property type="protein sequence ID" value="PPQ35966.1"/>
    <property type="molecule type" value="Genomic_DNA"/>
</dbReference>
<feature type="transmembrane region" description="Helical" evidence="6">
    <location>
        <begin position="344"/>
        <end position="362"/>
    </location>
</feature>
<dbReference type="Proteomes" id="UP000239724">
    <property type="component" value="Unassembled WGS sequence"/>
</dbReference>
<feature type="transmembrane region" description="Helical" evidence="6">
    <location>
        <begin position="314"/>
        <end position="337"/>
    </location>
</feature>
<reference evidence="8 9" key="1">
    <citation type="journal article" date="2018" name="Arch. Microbiol.">
        <title>New insights into the metabolic potential of the phototrophic purple bacterium Rhodopila globiformis DSM 161(T) from its draft genome sequence and evidence for a vanadium-dependent nitrogenase.</title>
        <authorList>
            <person name="Imhoff J.F."/>
            <person name="Rahn T."/>
            <person name="Kunzel S."/>
            <person name="Neulinger S.C."/>
        </authorList>
    </citation>
    <scope>NUCLEOTIDE SEQUENCE [LARGE SCALE GENOMIC DNA]</scope>
    <source>
        <strain evidence="8 9">DSM 161</strain>
    </source>
</reference>
<sequence length="471" mass="51755">MRDRYRSGSLRVRRPTGSSQPYRLHARDTGNINKTGNKQMPKPGDSIGATRAATQPIAWWKEPTRDQWFAFIAAWLGWTLDAFDFTVFLLIMHPIAQEFGVSMTSVTFVFTITLWMRLVGATAAGWVGDRMGRKKPLMIAILGYSLCNFAAGFSPTFLFLFTARAVLGLFMGAEWPAGSALAMETWPQRSRGLMAGVLQGSWGLGFLISFALYGLFYNSIGWRGMLWVGVLPALAVVYVRYFVKEPEVWVENRRNQRLQQREVKAPLVSIFRRGMLLNTLNACWVLASGFILYYSINVLFATHLQVDLKLSPGAIGEIGVAANLVVFLASIGWGWVADRYGRKAAQILPAVLAIPVAPLYLLTGNFTLIWWAYVLQGAFGSGGFASQAPSYLNERFPTEVRATAAGFCYHQGAIWGGLVAPVLAYFATAWGLGYAIPMLVGTITAALSFAIAVALGPETKDVELTSEVVLA</sequence>
<dbReference type="InterPro" id="IPR011701">
    <property type="entry name" value="MFS"/>
</dbReference>
<evidence type="ECO:0000256" key="6">
    <source>
        <dbReference type="SAM" id="Phobius"/>
    </source>
</evidence>
<dbReference type="SUPFAM" id="SSF103473">
    <property type="entry name" value="MFS general substrate transporter"/>
    <property type="match status" value="1"/>
</dbReference>
<keyword evidence="2 6" id="KW-0812">Transmembrane</keyword>
<dbReference type="PANTHER" id="PTHR23508">
    <property type="entry name" value="CARBOXYLIC ACID TRANSPORTER PROTEIN HOMOLOG"/>
    <property type="match status" value="1"/>
</dbReference>
<accession>A0A2S6NL41</accession>
<feature type="transmembrane region" description="Helical" evidence="6">
    <location>
        <begin position="407"/>
        <end position="428"/>
    </location>
</feature>
<organism evidence="8 9">
    <name type="scientific">Rhodopila globiformis</name>
    <name type="common">Rhodopseudomonas globiformis</name>
    <dbReference type="NCBI Taxonomy" id="1071"/>
    <lineage>
        <taxon>Bacteria</taxon>
        <taxon>Pseudomonadati</taxon>
        <taxon>Pseudomonadota</taxon>
        <taxon>Alphaproteobacteria</taxon>
        <taxon>Acetobacterales</taxon>
        <taxon>Acetobacteraceae</taxon>
        <taxon>Rhodopila</taxon>
    </lineage>
</organism>
<evidence type="ECO:0000256" key="2">
    <source>
        <dbReference type="ARBA" id="ARBA00022692"/>
    </source>
</evidence>
<name>A0A2S6NL41_RHOGL</name>
<evidence type="ECO:0000256" key="5">
    <source>
        <dbReference type="SAM" id="MobiDB-lite"/>
    </source>
</evidence>
<feature type="transmembrane region" description="Helical" evidence="6">
    <location>
        <begin position="195"/>
        <end position="216"/>
    </location>
</feature>
<gene>
    <name evidence="8" type="ORF">CCS01_06135</name>
</gene>
<dbReference type="InterPro" id="IPR020846">
    <property type="entry name" value="MFS_dom"/>
</dbReference>
<dbReference type="InterPro" id="IPR005828">
    <property type="entry name" value="MFS_sugar_transport-like"/>
</dbReference>
<feature type="transmembrane region" description="Helical" evidence="6">
    <location>
        <begin position="68"/>
        <end position="91"/>
    </location>
</feature>
<comment type="subcellular location">
    <subcellularLocation>
        <location evidence="1">Membrane</location>
        <topology evidence="1">Multi-pass membrane protein</topology>
    </subcellularLocation>
</comment>
<dbReference type="Gene3D" id="1.20.1250.20">
    <property type="entry name" value="MFS general substrate transporter like domains"/>
    <property type="match status" value="2"/>
</dbReference>
<dbReference type="InterPro" id="IPR005829">
    <property type="entry name" value="Sugar_transporter_CS"/>
</dbReference>
<feature type="domain" description="Major facilitator superfamily (MFS) profile" evidence="7">
    <location>
        <begin position="70"/>
        <end position="460"/>
    </location>
</feature>
<comment type="caution">
    <text evidence="8">The sequence shown here is derived from an EMBL/GenBank/DDBJ whole genome shotgun (WGS) entry which is preliminary data.</text>
</comment>
<feature type="transmembrane region" description="Helical" evidence="6">
    <location>
        <begin position="103"/>
        <end position="127"/>
    </location>
</feature>
<feature type="transmembrane region" description="Helical" evidence="6">
    <location>
        <begin position="139"/>
        <end position="159"/>
    </location>
</feature>
<keyword evidence="9" id="KW-1185">Reference proteome</keyword>
<evidence type="ECO:0000256" key="1">
    <source>
        <dbReference type="ARBA" id="ARBA00004141"/>
    </source>
</evidence>
<dbReference type="GO" id="GO:0005886">
    <property type="term" value="C:plasma membrane"/>
    <property type="evidence" value="ECO:0007669"/>
    <property type="project" value="TreeGrafter"/>
</dbReference>
<evidence type="ECO:0000313" key="8">
    <source>
        <dbReference type="EMBL" id="PPQ35966.1"/>
    </source>
</evidence>
<proteinExistence type="predicted"/>
<dbReference type="Pfam" id="PF07690">
    <property type="entry name" value="MFS_1"/>
    <property type="match status" value="1"/>
</dbReference>
<feature type="transmembrane region" description="Helical" evidence="6">
    <location>
        <begin position="275"/>
        <end position="294"/>
    </location>
</feature>
<dbReference type="InterPro" id="IPR036259">
    <property type="entry name" value="MFS_trans_sf"/>
</dbReference>
<evidence type="ECO:0000256" key="4">
    <source>
        <dbReference type="ARBA" id="ARBA00023136"/>
    </source>
</evidence>
<dbReference type="AlphaFoldDB" id="A0A2S6NL41"/>
<dbReference type="GO" id="GO:0046943">
    <property type="term" value="F:carboxylic acid transmembrane transporter activity"/>
    <property type="evidence" value="ECO:0007669"/>
    <property type="project" value="TreeGrafter"/>
</dbReference>
<dbReference type="PROSITE" id="PS00217">
    <property type="entry name" value="SUGAR_TRANSPORT_2"/>
    <property type="match status" value="1"/>
</dbReference>
<feature type="region of interest" description="Disordered" evidence="5">
    <location>
        <begin position="1"/>
        <end position="47"/>
    </location>
</feature>
<evidence type="ECO:0000313" key="9">
    <source>
        <dbReference type="Proteomes" id="UP000239724"/>
    </source>
</evidence>
<protein>
    <recommendedName>
        <fullName evidence="7">Major facilitator superfamily (MFS) profile domain-containing protein</fullName>
    </recommendedName>
</protein>
<evidence type="ECO:0000259" key="7">
    <source>
        <dbReference type="PROSITE" id="PS50850"/>
    </source>
</evidence>
<evidence type="ECO:0000256" key="3">
    <source>
        <dbReference type="ARBA" id="ARBA00022989"/>
    </source>
</evidence>